<feature type="transmembrane region" description="Helical" evidence="3">
    <location>
        <begin position="22"/>
        <end position="43"/>
    </location>
</feature>
<organism evidence="5 6">
    <name type="scientific">Fluviicola taffensis (strain DSM 16823 / NCIMB 13979 / RW262)</name>
    <dbReference type="NCBI Taxonomy" id="755732"/>
    <lineage>
        <taxon>Bacteria</taxon>
        <taxon>Pseudomonadati</taxon>
        <taxon>Bacteroidota</taxon>
        <taxon>Flavobacteriia</taxon>
        <taxon>Flavobacteriales</taxon>
        <taxon>Crocinitomicaceae</taxon>
        <taxon>Fluviicola</taxon>
    </lineage>
</organism>
<dbReference type="Proteomes" id="UP000007463">
    <property type="component" value="Chromosome"/>
</dbReference>
<protein>
    <submittedName>
        <fullName evidence="5">Protein serine/threonine phosphatase</fullName>
    </submittedName>
</protein>
<evidence type="ECO:0000256" key="2">
    <source>
        <dbReference type="SAM" id="Coils"/>
    </source>
</evidence>
<reference evidence="6" key="2">
    <citation type="submission" date="2011-02" db="EMBL/GenBank/DDBJ databases">
        <title>The complete genome of Fluviicola taffensis DSM 16823.</title>
        <authorList>
            <consortium name="US DOE Joint Genome Institute (JGI-PGF)"/>
            <person name="Lucas S."/>
            <person name="Copeland A."/>
            <person name="Lapidus A."/>
            <person name="Bruce D."/>
            <person name="Goodwin L."/>
            <person name="Pitluck S."/>
            <person name="Kyrpides N."/>
            <person name="Mavromatis K."/>
            <person name="Ivanova N."/>
            <person name="Mikhailova N."/>
            <person name="Pagani I."/>
            <person name="Chertkov O."/>
            <person name="Detter J.C."/>
            <person name="Han C."/>
            <person name="Tapia R."/>
            <person name="Land M."/>
            <person name="Hauser L."/>
            <person name="Markowitz V."/>
            <person name="Cheng J.-F."/>
            <person name="Hugenholtz P."/>
            <person name="Woyke T."/>
            <person name="Wu D."/>
            <person name="Tindall B."/>
            <person name="Pomrenke H.G."/>
            <person name="Brambilla E."/>
            <person name="Klenk H.-P."/>
            <person name="Eisen J.A."/>
        </authorList>
    </citation>
    <scope>NUCLEOTIDE SEQUENCE [LARGE SCALE GENOMIC DNA]</scope>
    <source>
        <strain evidence="6">DSM 16823 / RW262 / RW262</strain>
    </source>
</reference>
<sequence length="470" mass="53576">MQTNNISDSIVRKAFYESTEKTHVIACWVGLLLNLVWAISDYFVQPNYFVSFFGFRLGVSVASIAILLFRNQLKVSIYLCMFILVSGISIQNAYMWSVMDLAHFEEHTFAYMVLFIGTGMLVLWKGWLSWILVTITVVSNVVFYSLNSSLTVREFVINGGLMTLTVLLFSLFLIRSRYKLTYNEIKSRLDLEFSKQQLELQNVEIEQQNKSLEYKNKEITDSISYARNIQMASIPREDRFHAAFDQSFVYYMPKDIVSGDFYWIYETENVVYYATGDCTGHGVPGGFMTMLGLSFLEEIIAGKKIEDPAEVLNLLRAKIINALNQNGGAGESKDGMDITICRIDKINNILTYASANNSVYIVRKNSENPVIEKFPADRQPCGFYHNNAPFNTQTIQLQKGDSVYTLTDGFADQFGGPKGKKFRVKQLEQIILENCHKSFIEQREILASELKKWQGNLEQVDDVLIIGVSV</sequence>
<feature type="transmembrane region" description="Helical" evidence="3">
    <location>
        <begin position="131"/>
        <end position="149"/>
    </location>
</feature>
<dbReference type="KEGG" id="fte:Fluta_0797"/>
<feature type="transmembrane region" description="Helical" evidence="3">
    <location>
        <begin position="49"/>
        <end position="69"/>
    </location>
</feature>
<dbReference type="EMBL" id="CP002542">
    <property type="protein sequence ID" value="AEA42800.1"/>
    <property type="molecule type" value="Genomic_DNA"/>
</dbReference>
<dbReference type="PANTHER" id="PTHR43156:SF9">
    <property type="entry name" value="HAMP DOMAIN-CONTAINING PROTEIN"/>
    <property type="match status" value="1"/>
</dbReference>
<dbReference type="AlphaFoldDB" id="F2IIU3"/>
<dbReference type="InterPro" id="IPR036457">
    <property type="entry name" value="PPM-type-like_dom_sf"/>
</dbReference>
<keyword evidence="2" id="KW-0175">Coiled coil</keyword>
<keyword evidence="1" id="KW-0378">Hydrolase</keyword>
<evidence type="ECO:0000256" key="1">
    <source>
        <dbReference type="ARBA" id="ARBA00022801"/>
    </source>
</evidence>
<dbReference type="InterPro" id="IPR052016">
    <property type="entry name" value="Bact_Sigma-Reg"/>
</dbReference>
<feature type="coiled-coil region" evidence="2">
    <location>
        <begin position="191"/>
        <end position="222"/>
    </location>
</feature>
<feature type="transmembrane region" description="Helical" evidence="3">
    <location>
        <begin position="155"/>
        <end position="174"/>
    </location>
</feature>
<accession>F2IIU3</accession>
<feature type="transmembrane region" description="Helical" evidence="3">
    <location>
        <begin position="76"/>
        <end position="96"/>
    </location>
</feature>
<feature type="transmembrane region" description="Helical" evidence="3">
    <location>
        <begin position="108"/>
        <end position="124"/>
    </location>
</feature>
<dbReference type="STRING" id="755732.Fluta_0797"/>
<dbReference type="HOGENOM" id="CLU_581078_0_0_10"/>
<proteinExistence type="predicted"/>
<keyword evidence="3" id="KW-0472">Membrane</keyword>
<evidence type="ECO:0000313" key="5">
    <source>
        <dbReference type="EMBL" id="AEA42800.1"/>
    </source>
</evidence>
<dbReference type="eggNOG" id="COG2208">
    <property type="taxonomic scope" value="Bacteria"/>
</dbReference>
<dbReference type="GO" id="GO:0016791">
    <property type="term" value="F:phosphatase activity"/>
    <property type="evidence" value="ECO:0007669"/>
    <property type="project" value="TreeGrafter"/>
</dbReference>
<keyword evidence="3" id="KW-0812">Transmembrane</keyword>
<dbReference type="RefSeq" id="WP_013685572.1">
    <property type="nucleotide sequence ID" value="NC_015321.1"/>
</dbReference>
<reference evidence="5 6" key="1">
    <citation type="journal article" date="2011" name="Stand. Genomic Sci.">
        <title>Complete genome sequence of the gliding freshwater bacterium Fluviicola taffensis type strain (RW262).</title>
        <authorList>
            <person name="Woyke T."/>
            <person name="Chertkov O."/>
            <person name="Lapidus A."/>
            <person name="Nolan M."/>
            <person name="Lucas S."/>
            <person name="Del Rio T.G."/>
            <person name="Tice H."/>
            <person name="Cheng J.F."/>
            <person name="Tapia R."/>
            <person name="Han C."/>
            <person name="Goodwin L."/>
            <person name="Pitluck S."/>
            <person name="Liolios K."/>
            <person name="Pagani I."/>
            <person name="Ivanova N."/>
            <person name="Huntemann M."/>
            <person name="Mavromatis K."/>
            <person name="Mikhailova N."/>
            <person name="Pati A."/>
            <person name="Chen A."/>
            <person name="Palaniappan K."/>
            <person name="Land M."/>
            <person name="Hauser L."/>
            <person name="Brambilla E.M."/>
            <person name="Rohde M."/>
            <person name="Mwirichia R."/>
            <person name="Sikorski J."/>
            <person name="Tindall B.J."/>
            <person name="Goker M."/>
            <person name="Bristow J."/>
            <person name="Eisen J.A."/>
            <person name="Markowitz V."/>
            <person name="Hugenholtz P."/>
            <person name="Klenk H.P."/>
            <person name="Kyrpides N.C."/>
        </authorList>
    </citation>
    <scope>NUCLEOTIDE SEQUENCE [LARGE SCALE GENOMIC DNA]</scope>
    <source>
        <strain evidence="6">DSM 16823 / RW262 / RW262</strain>
    </source>
</reference>
<name>F2IIU3_FLUTR</name>
<gene>
    <name evidence="5" type="ordered locus">Fluta_0797</name>
</gene>
<feature type="domain" description="PPM-type phosphatase" evidence="4">
    <location>
        <begin position="272"/>
        <end position="468"/>
    </location>
</feature>
<keyword evidence="6" id="KW-1185">Reference proteome</keyword>
<dbReference type="PANTHER" id="PTHR43156">
    <property type="entry name" value="STAGE II SPORULATION PROTEIN E-RELATED"/>
    <property type="match status" value="1"/>
</dbReference>
<dbReference type="Pfam" id="PF07228">
    <property type="entry name" value="SpoIIE"/>
    <property type="match status" value="1"/>
</dbReference>
<evidence type="ECO:0000256" key="3">
    <source>
        <dbReference type="SAM" id="Phobius"/>
    </source>
</evidence>
<dbReference type="OrthoDB" id="9763484at2"/>
<dbReference type="InterPro" id="IPR001932">
    <property type="entry name" value="PPM-type_phosphatase-like_dom"/>
</dbReference>
<evidence type="ECO:0000259" key="4">
    <source>
        <dbReference type="Pfam" id="PF07228"/>
    </source>
</evidence>
<evidence type="ECO:0000313" key="6">
    <source>
        <dbReference type="Proteomes" id="UP000007463"/>
    </source>
</evidence>
<dbReference type="Gene3D" id="3.60.40.10">
    <property type="entry name" value="PPM-type phosphatase domain"/>
    <property type="match status" value="1"/>
</dbReference>
<keyword evidence="3" id="KW-1133">Transmembrane helix</keyword>